<feature type="active site" description="Charge relay system" evidence="1">
    <location>
        <position position="228"/>
    </location>
</feature>
<dbReference type="Proteomes" id="UP000321569">
    <property type="component" value="Unassembled WGS sequence"/>
</dbReference>
<evidence type="ECO:0000313" key="3">
    <source>
        <dbReference type="EMBL" id="GEP71623.1"/>
    </source>
</evidence>
<feature type="domain" description="Serine aminopeptidase S33" evidence="2">
    <location>
        <begin position="20"/>
        <end position="232"/>
    </location>
</feature>
<comment type="caution">
    <text evidence="3">The sequence shown here is derived from an EMBL/GenBank/DDBJ whole genome shotgun (WGS) entry which is preliminary data.</text>
</comment>
<protein>
    <submittedName>
        <fullName evidence="3">Carboxylesterase</fullName>
    </submittedName>
</protein>
<dbReference type="EMBL" id="BKAM01000002">
    <property type="protein sequence ID" value="GEP71623.1"/>
    <property type="molecule type" value="Genomic_DNA"/>
</dbReference>
<dbReference type="SUPFAM" id="SSF53474">
    <property type="entry name" value="alpha/beta-Hydrolases"/>
    <property type="match status" value="1"/>
</dbReference>
<dbReference type="InterPro" id="IPR022742">
    <property type="entry name" value="Hydrolase_4"/>
</dbReference>
<organism evidence="3 4">
    <name type="scientific">Lentilactobacillus rapi</name>
    <dbReference type="NCBI Taxonomy" id="481723"/>
    <lineage>
        <taxon>Bacteria</taxon>
        <taxon>Bacillati</taxon>
        <taxon>Bacillota</taxon>
        <taxon>Bacilli</taxon>
        <taxon>Lactobacillales</taxon>
        <taxon>Lactobacillaceae</taxon>
        <taxon>Lentilactobacillus</taxon>
    </lineage>
</organism>
<dbReference type="STRING" id="1423795.FD12_GL002208"/>
<feature type="active site" description="Charge relay system" evidence="1">
    <location>
        <position position="198"/>
    </location>
</feature>
<dbReference type="InterPro" id="IPR012354">
    <property type="entry name" value="Esterase_lipase"/>
</dbReference>
<dbReference type="GO" id="GO:0052689">
    <property type="term" value="F:carboxylic ester hydrolase activity"/>
    <property type="evidence" value="ECO:0007669"/>
    <property type="project" value="InterPro"/>
</dbReference>
<accession>A0A512PKB6</accession>
<gene>
    <name evidence="3" type="ORF">LRA02_04910</name>
</gene>
<proteinExistence type="predicted"/>
<dbReference type="RefSeq" id="WP_225427252.1">
    <property type="nucleotide sequence ID" value="NZ_BKAM01000002.1"/>
</dbReference>
<sequence>MTVMQQTPIKSFYFEHGPHAVILLHAFASGPVDVRLLARYLERENYTVYAPLFTGHMTPDFMDILQQGSPEKWWADTQAAIAFLKSKGYQHISIFGISLGGTFAAKALEMDPDLTGGGSFGSPILRKRQFSVHDTFMRMAKANYIRYHISEAEMNSKLEWLENHVDDMLTRIADFTATVADHLPEIHQPYFIGQGLADEIVNPGSASLLRDSLVNAQVSYHEYPGATHMITVNKAHKQLESDLSQFLTKLYE</sequence>
<evidence type="ECO:0000313" key="4">
    <source>
        <dbReference type="Proteomes" id="UP000321569"/>
    </source>
</evidence>
<feature type="active site" description="Nucleophile" evidence="1">
    <location>
        <position position="98"/>
    </location>
</feature>
<dbReference type="InterPro" id="IPR029058">
    <property type="entry name" value="AB_hydrolase_fold"/>
</dbReference>
<name>A0A512PKB6_9LACO</name>
<dbReference type="PIRSF" id="PIRSF017388">
    <property type="entry name" value="Esterase_lipase"/>
    <property type="match status" value="1"/>
</dbReference>
<dbReference type="AlphaFoldDB" id="A0A512PKB6"/>
<dbReference type="Gene3D" id="3.40.50.1820">
    <property type="entry name" value="alpha/beta hydrolase"/>
    <property type="match status" value="1"/>
</dbReference>
<evidence type="ECO:0000256" key="1">
    <source>
        <dbReference type="PIRSR" id="PIRSR017388-1"/>
    </source>
</evidence>
<reference evidence="3 4" key="1">
    <citation type="submission" date="2019-07" db="EMBL/GenBank/DDBJ databases">
        <title>Whole genome shotgun sequence of Lactobacillus rapi NBRC 109618.</title>
        <authorList>
            <person name="Hosoyama A."/>
            <person name="Uohara A."/>
            <person name="Ohji S."/>
            <person name="Ichikawa N."/>
        </authorList>
    </citation>
    <scope>NUCLEOTIDE SEQUENCE [LARGE SCALE GENOMIC DNA]</scope>
    <source>
        <strain evidence="3 4">NBRC 109618</strain>
    </source>
</reference>
<dbReference type="Pfam" id="PF12146">
    <property type="entry name" value="Hydrolase_4"/>
    <property type="match status" value="1"/>
</dbReference>
<evidence type="ECO:0000259" key="2">
    <source>
        <dbReference type="Pfam" id="PF12146"/>
    </source>
</evidence>